<evidence type="ECO:0000313" key="2">
    <source>
        <dbReference type="Proteomes" id="UP000266723"/>
    </source>
</evidence>
<comment type="caution">
    <text evidence="1">The sequence shown here is derived from an EMBL/GenBank/DDBJ whole genome shotgun (WGS) entry which is preliminary data.</text>
</comment>
<evidence type="ECO:0000313" key="1">
    <source>
        <dbReference type="EMBL" id="KAF3515897.1"/>
    </source>
</evidence>
<proteinExistence type="predicted"/>
<sequence>MFVERGMENMATNPHVPYPELVRQFMATVGVKNGYDEVNIQISAKYEYVFPQQIMLGQENVATYVLEIKRPSSSQRNVRSARSLRSDRASILLGRYVATELEQKLGRYVATELFRNVYTTLIHAFSSTHRCYLPKTVANPFHVSRHSKSSIKLYRKNHGKFVLYRKKPQ</sequence>
<name>A0ABQ7ANY8_BRACR</name>
<gene>
    <name evidence="1" type="ORF">DY000_02060344</name>
</gene>
<dbReference type="Proteomes" id="UP000266723">
    <property type="component" value="Unassembled WGS sequence"/>
</dbReference>
<organism evidence="1 2">
    <name type="scientific">Brassica cretica</name>
    <name type="common">Mustard</name>
    <dbReference type="NCBI Taxonomy" id="69181"/>
    <lineage>
        <taxon>Eukaryota</taxon>
        <taxon>Viridiplantae</taxon>
        <taxon>Streptophyta</taxon>
        <taxon>Embryophyta</taxon>
        <taxon>Tracheophyta</taxon>
        <taxon>Spermatophyta</taxon>
        <taxon>Magnoliopsida</taxon>
        <taxon>eudicotyledons</taxon>
        <taxon>Gunneridae</taxon>
        <taxon>Pentapetalae</taxon>
        <taxon>rosids</taxon>
        <taxon>malvids</taxon>
        <taxon>Brassicales</taxon>
        <taxon>Brassicaceae</taxon>
        <taxon>Brassiceae</taxon>
        <taxon>Brassica</taxon>
    </lineage>
</organism>
<accession>A0ABQ7ANY8</accession>
<keyword evidence="2" id="KW-1185">Reference proteome</keyword>
<dbReference type="EMBL" id="QGKV02001556">
    <property type="protein sequence ID" value="KAF3515897.1"/>
    <property type="molecule type" value="Genomic_DNA"/>
</dbReference>
<reference evidence="1 2" key="1">
    <citation type="journal article" date="2020" name="BMC Genomics">
        <title>Intraspecific diversification of the crop wild relative Brassica cretica Lam. using demographic model selection.</title>
        <authorList>
            <person name="Kioukis A."/>
            <person name="Michalopoulou V.A."/>
            <person name="Briers L."/>
            <person name="Pirintsos S."/>
            <person name="Studholme D.J."/>
            <person name="Pavlidis P."/>
            <person name="Sarris P.F."/>
        </authorList>
    </citation>
    <scope>NUCLEOTIDE SEQUENCE [LARGE SCALE GENOMIC DNA]</scope>
    <source>
        <strain evidence="2">cv. PFS-1207/04</strain>
    </source>
</reference>
<protein>
    <submittedName>
        <fullName evidence="1">Uncharacterized protein</fullName>
    </submittedName>
</protein>